<evidence type="ECO:0000256" key="2">
    <source>
        <dbReference type="RuleBase" id="RU362080"/>
    </source>
</evidence>
<evidence type="ECO:0000256" key="1">
    <source>
        <dbReference type="ARBA" id="ARBA00009981"/>
    </source>
</evidence>
<evidence type="ECO:0000313" key="3">
    <source>
        <dbReference type="EMBL" id="OGG21130.1"/>
    </source>
</evidence>
<comment type="caution">
    <text evidence="3">The sequence shown here is derived from an EMBL/GenBank/DDBJ whole genome shotgun (WGS) entry which is preliminary data.</text>
</comment>
<sequence>MTITLPITKARAQLTNLVEKADKQLQEYVITVNGVPAAVLISAAEYESWKETLDILSDPGLMQVIRKGEEDIKKGKFITFEQLKKDLKLRV</sequence>
<organism evidence="3 4">
    <name type="scientific">Candidatus Gottesmanbacteria bacterium RIFCSPHIGHO2_02_FULL_40_13</name>
    <dbReference type="NCBI Taxonomy" id="1798384"/>
    <lineage>
        <taxon>Bacteria</taxon>
        <taxon>Candidatus Gottesmaniibacteriota</taxon>
    </lineage>
</organism>
<dbReference type="Proteomes" id="UP000177092">
    <property type="component" value="Unassembled WGS sequence"/>
</dbReference>
<comment type="similarity">
    <text evidence="1 2">Belongs to the phD/YefM antitoxin family.</text>
</comment>
<dbReference type="SUPFAM" id="SSF143120">
    <property type="entry name" value="YefM-like"/>
    <property type="match status" value="1"/>
</dbReference>
<dbReference type="InterPro" id="IPR006442">
    <property type="entry name" value="Antitoxin_Phd/YefM"/>
</dbReference>
<gene>
    <name evidence="3" type="ORF">A3D03_05785</name>
</gene>
<dbReference type="AlphaFoldDB" id="A0A1F6A8P8"/>
<dbReference type="NCBIfam" id="TIGR01552">
    <property type="entry name" value="phd_fam"/>
    <property type="match status" value="1"/>
</dbReference>
<name>A0A1F6A8P8_9BACT</name>
<dbReference type="InterPro" id="IPR051405">
    <property type="entry name" value="phD/YefM_antitoxin"/>
</dbReference>
<reference evidence="3 4" key="1">
    <citation type="journal article" date="2016" name="Nat. Commun.">
        <title>Thousands of microbial genomes shed light on interconnected biogeochemical processes in an aquifer system.</title>
        <authorList>
            <person name="Anantharaman K."/>
            <person name="Brown C.T."/>
            <person name="Hug L.A."/>
            <person name="Sharon I."/>
            <person name="Castelle C.J."/>
            <person name="Probst A.J."/>
            <person name="Thomas B.C."/>
            <person name="Singh A."/>
            <person name="Wilkins M.J."/>
            <person name="Karaoz U."/>
            <person name="Brodie E.L."/>
            <person name="Williams K.H."/>
            <person name="Hubbard S.S."/>
            <person name="Banfield J.F."/>
        </authorList>
    </citation>
    <scope>NUCLEOTIDE SEQUENCE [LARGE SCALE GENOMIC DNA]</scope>
</reference>
<protein>
    <recommendedName>
        <fullName evidence="2">Antitoxin</fullName>
    </recommendedName>
</protein>
<evidence type="ECO:0000313" key="4">
    <source>
        <dbReference type="Proteomes" id="UP000177092"/>
    </source>
</evidence>
<comment type="function">
    <text evidence="2">Antitoxin component of a type II toxin-antitoxin (TA) system.</text>
</comment>
<dbReference type="STRING" id="1798384.A3D03_05785"/>
<proteinExistence type="inferred from homology"/>
<dbReference type="Gene3D" id="3.40.1620.10">
    <property type="entry name" value="YefM-like domain"/>
    <property type="match status" value="1"/>
</dbReference>
<dbReference type="EMBL" id="MFJN01000028">
    <property type="protein sequence ID" value="OGG21130.1"/>
    <property type="molecule type" value="Genomic_DNA"/>
</dbReference>
<dbReference type="Gene3D" id="1.10.1220.170">
    <property type="match status" value="1"/>
</dbReference>
<accession>A0A1F6A8P8</accession>
<dbReference type="PANTHER" id="PTHR33713:SF10">
    <property type="entry name" value="ANTITOXIN YAFN"/>
    <property type="match status" value="1"/>
</dbReference>
<dbReference type="Pfam" id="PF02604">
    <property type="entry name" value="PhdYeFM_antitox"/>
    <property type="match status" value="1"/>
</dbReference>
<dbReference type="InterPro" id="IPR036165">
    <property type="entry name" value="YefM-like_sf"/>
</dbReference>
<dbReference type="PANTHER" id="PTHR33713">
    <property type="entry name" value="ANTITOXIN YAFN-RELATED"/>
    <property type="match status" value="1"/>
</dbReference>